<sequence length="303" mass="33187">MNFRQLRVFLTVADLGSFSAAAEHLYLSQSVISRHVSGLEQALGSLLLDRLPRGVESTEAGRVLADYARRLFALEAEAQTALEELRDLRSGRLRIGASMTIGNYLLPRILASYHDRYPYVDIELSIANTDTIQDDLHERRIDVGLTEGFVDDAAFNVRAFTDDELVPVVAANSKLAAIAELTLEDLAAAPCIMREAGSGTRAVIEQAMARYGLNFDYAMSLGSTEAVKQAVIAGAGFTIAPLHTVDNELRAGQLVQLRPTNFVLRRPLHLLQLQNKQPTRASKAFIDLLNEQIASALHGVDTD</sequence>
<gene>
    <name evidence="6" type="ORF">ACFOSU_12455</name>
</gene>
<evidence type="ECO:0000256" key="1">
    <source>
        <dbReference type="ARBA" id="ARBA00009437"/>
    </source>
</evidence>
<protein>
    <submittedName>
        <fullName evidence="6">LysR family transcriptional regulator</fullName>
    </submittedName>
</protein>
<dbReference type="Pfam" id="PF03466">
    <property type="entry name" value="LysR_substrate"/>
    <property type="match status" value="1"/>
</dbReference>
<dbReference type="InterPro" id="IPR036390">
    <property type="entry name" value="WH_DNA-bd_sf"/>
</dbReference>
<accession>A0ABV7ERY3</accession>
<dbReference type="RefSeq" id="WP_380690089.1">
    <property type="nucleotide sequence ID" value="NZ_JBHRSS010000005.1"/>
</dbReference>
<dbReference type="CDD" id="cd08420">
    <property type="entry name" value="PBP2_CysL_like"/>
    <property type="match status" value="1"/>
</dbReference>
<keyword evidence="2" id="KW-0805">Transcription regulation</keyword>
<dbReference type="Pfam" id="PF00126">
    <property type="entry name" value="HTH_1"/>
    <property type="match status" value="1"/>
</dbReference>
<dbReference type="SUPFAM" id="SSF46785">
    <property type="entry name" value="Winged helix' DNA-binding domain"/>
    <property type="match status" value="1"/>
</dbReference>
<dbReference type="PANTHER" id="PTHR30126">
    <property type="entry name" value="HTH-TYPE TRANSCRIPTIONAL REGULATOR"/>
    <property type="match status" value="1"/>
</dbReference>
<evidence type="ECO:0000256" key="3">
    <source>
        <dbReference type="ARBA" id="ARBA00023125"/>
    </source>
</evidence>
<dbReference type="PROSITE" id="PS50931">
    <property type="entry name" value="HTH_LYSR"/>
    <property type="match status" value="1"/>
</dbReference>
<evidence type="ECO:0000313" key="6">
    <source>
        <dbReference type="EMBL" id="MFC3104696.1"/>
    </source>
</evidence>
<dbReference type="EMBL" id="JBHRSS010000005">
    <property type="protein sequence ID" value="MFC3104696.1"/>
    <property type="molecule type" value="Genomic_DNA"/>
</dbReference>
<keyword evidence="3" id="KW-0238">DNA-binding</keyword>
<proteinExistence type="inferred from homology"/>
<keyword evidence="4" id="KW-0804">Transcription</keyword>
<keyword evidence="7" id="KW-1185">Reference proteome</keyword>
<dbReference type="InterPro" id="IPR036388">
    <property type="entry name" value="WH-like_DNA-bd_sf"/>
</dbReference>
<dbReference type="PANTHER" id="PTHR30126:SF39">
    <property type="entry name" value="HTH-TYPE TRANSCRIPTIONAL REGULATOR CYSL"/>
    <property type="match status" value="1"/>
</dbReference>
<organism evidence="6 7">
    <name type="scientific">Salinisphaera aquimarina</name>
    <dbReference type="NCBI Taxonomy" id="2094031"/>
    <lineage>
        <taxon>Bacteria</taxon>
        <taxon>Pseudomonadati</taxon>
        <taxon>Pseudomonadota</taxon>
        <taxon>Gammaproteobacteria</taxon>
        <taxon>Salinisphaerales</taxon>
        <taxon>Salinisphaeraceae</taxon>
        <taxon>Salinisphaera</taxon>
    </lineage>
</organism>
<evidence type="ECO:0000256" key="2">
    <source>
        <dbReference type="ARBA" id="ARBA00023015"/>
    </source>
</evidence>
<comment type="similarity">
    <text evidence="1">Belongs to the LysR transcriptional regulatory family.</text>
</comment>
<name>A0ABV7ERY3_9GAMM</name>
<evidence type="ECO:0000256" key="4">
    <source>
        <dbReference type="ARBA" id="ARBA00023163"/>
    </source>
</evidence>
<dbReference type="PRINTS" id="PR00039">
    <property type="entry name" value="HTHLYSR"/>
</dbReference>
<evidence type="ECO:0000313" key="7">
    <source>
        <dbReference type="Proteomes" id="UP001595462"/>
    </source>
</evidence>
<dbReference type="Gene3D" id="1.10.10.10">
    <property type="entry name" value="Winged helix-like DNA-binding domain superfamily/Winged helix DNA-binding domain"/>
    <property type="match status" value="1"/>
</dbReference>
<dbReference type="Gene3D" id="3.40.190.290">
    <property type="match status" value="1"/>
</dbReference>
<dbReference type="InterPro" id="IPR000847">
    <property type="entry name" value="LysR_HTH_N"/>
</dbReference>
<reference evidence="7" key="1">
    <citation type="journal article" date="2019" name="Int. J. Syst. Evol. Microbiol.">
        <title>The Global Catalogue of Microorganisms (GCM) 10K type strain sequencing project: providing services to taxonomists for standard genome sequencing and annotation.</title>
        <authorList>
            <consortium name="The Broad Institute Genomics Platform"/>
            <consortium name="The Broad Institute Genome Sequencing Center for Infectious Disease"/>
            <person name="Wu L."/>
            <person name="Ma J."/>
        </authorList>
    </citation>
    <scope>NUCLEOTIDE SEQUENCE [LARGE SCALE GENOMIC DNA]</scope>
    <source>
        <strain evidence="7">KCTC 52640</strain>
    </source>
</reference>
<dbReference type="Proteomes" id="UP001595462">
    <property type="component" value="Unassembled WGS sequence"/>
</dbReference>
<dbReference type="SUPFAM" id="SSF53850">
    <property type="entry name" value="Periplasmic binding protein-like II"/>
    <property type="match status" value="1"/>
</dbReference>
<feature type="domain" description="HTH lysR-type" evidence="5">
    <location>
        <begin position="1"/>
        <end position="58"/>
    </location>
</feature>
<comment type="caution">
    <text evidence="6">The sequence shown here is derived from an EMBL/GenBank/DDBJ whole genome shotgun (WGS) entry which is preliminary data.</text>
</comment>
<evidence type="ECO:0000259" key="5">
    <source>
        <dbReference type="PROSITE" id="PS50931"/>
    </source>
</evidence>
<dbReference type="InterPro" id="IPR005119">
    <property type="entry name" value="LysR_subst-bd"/>
</dbReference>